<dbReference type="EMBL" id="CP020370">
    <property type="protein sequence ID" value="AUB81691.1"/>
    <property type="molecule type" value="Genomic_DNA"/>
</dbReference>
<protein>
    <recommendedName>
        <fullName evidence="2">Reverse transcriptase domain-containing protein</fullName>
    </recommendedName>
</protein>
<evidence type="ECO:0000313" key="3">
    <source>
        <dbReference type="EMBL" id="AUB81691.1"/>
    </source>
</evidence>
<sequence length="328" mass="37633">MKSYGGLFERILDPANLDAALERAARGKRERAPVQRLLAERATALPRLREELAAGTYRPRPYEQFSICDPKPRRISCAHFRDRVVHHAVCAVLAPLIERRLIADNYACREGKGSHRALLRAQGFARRHGWYLKTDIRRYYDSIDHVILLAKLYALCREPALRRLLAVIVEHPIPGKGLPIGNLTSQWFANLYLDEVDHWVREVERIPGYVRYMDDLALWAHDKERLFALAADLRALLAARLALELKEERTLIAPVGEGMPFLGWRVYPGLLRQQGPRLRRQRRLLVRREAQYLAGEIGADKLQDCVRALAGPRKFLGYGEPLRSTIDV</sequence>
<dbReference type="AlphaFoldDB" id="A0A2K8U9H5"/>
<reference evidence="3 4" key="1">
    <citation type="submission" date="2017-03" db="EMBL/GenBank/DDBJ databases">
        <title>Complete genome sequence of Candidatus 'Thiodictyon syntrophicum' sp. nov. strain Cad16T, a photolithoautotroph purple sulfur bacterium isolated from an alpine meromictic lake.</title>
        <authorList>
            <person name="Luedin S.M."/>
            <person name="Pothier J.F."/>
            <person name="Danza F."/>
            <person name="Storelli N."/>
            <person name="Wittwer M."/>
            <person name="Tonolla M."/>
        </authorList>
    </citation>
    <scope>NUCLEOTIDE SEQUENCE [LARGE SCALE GENOMIC DNA]</scope>
    <source>
        <strain evidence="3 4">Cad16T</strain>
    </source>
</reference>
<dbReference type="PROSITE" id="PS50878">
    <property type="entry name" value="RT_POL"/>
    <property type="match status" value="1"/>
</dbReference>
<proteinExistence type="inferred from homology"/>
<dbReference type="SUPFAM" id="SSF56672">
    <property type="entry name" value="DNA/RNA polymerases"/>
    <property type="match status" value="1"/>
</dbReference>
<keyword evidence="4" id="KW-1185">Reference proteome</keyword>
<dbReference type="InterPro" id="IPR051083">
    <property type="entry name" value="GrpII_Intron_Splice-Mob/Def"/>
</dbReference>
<comment type="similarity">
    <text evidence="1">Belongs to the bacterial reverse transcriptase family.</text>
</comment>
<accession>A0A2K8U9H5</accession>
<dbReference type="Pfam" id="PF00078">
    <property type="entry name" value="RVT_1"/>
    <property type="match status" value="1"/>
</dbReference>
<evidence type="ECO:0000259" key="2">
    <source>
        <dbReference type="PROSITE" id="PS50878"/>
    </source>
</evidence>
<dbReference type="InterPro" id="IPR000477">
    <property type="entry name" value="RT_dom"/>
</dbReference>
<dbReference type="PANTHER" id="PTHR34047">
    <property type="entry name" value="NUCLEAR INTRON MATURASE 1, MITOCHONDRIAL-RELATED"/>
    <property type="match status" value="1"/>
</dbReference>
<evidence type="ECO:0000256" key="1">
    <source>
        <dbReference type="ARBA" id="ARBA00034120"/>
    </source>
</evidence>
<dbReference type="Proteomes" id="UP000232638">
    <property type="component" value="Chromosome"/>
</dbReference>
<evidence type="ECO:0000313" key="4">
    <source>
        <dbReference type="Proteomes" id="UP000232638"/>
    </source>
</evidence>
<name>A0A2K8U9H5_9GAMM</name>
<dbReference type="OrthoDB" id="9793236at2"/>
<dbReference type="PANTHER" id="PTHR34047:SF8">
    <property type="entry name" value="PROTEIN YKFC"/>
    <property type="match status" value="1"/>
</dbReference>
<dbReference type="CDD" id="cd01646">
    <property type="entry name" value="RT_Bac_retron_I"/>
    <property type="match status" value="1"/>
</dbReference>
<gene>
    <name evidence="3" type="ORF">THSYN_12440</name>
</gene>
<dbReference type="KEGG" id="tsy:THSYN_12440"/>
<dbReference type="InterPro" id="IPR043502">
    <property type="entry name" value="DNA/RNA_pol_sf"/>
</dbReference>
<dbReference type="RefSeq" id="WP_100919450.1">
    <property type="nucleotide sequence ID" value="NZ_CP020370.1"/>
</dbReference>
<organism evidence="3 4">
    <name type="scientific">Candidatus Thiodictyon syntrophicum</name>
    <dbReference type="NCBI Taxonomy" id="1166950"/>
    <lineage>
        <taxon>Bacteria</taxon>
        <taxon>Pseudomonadati</taxon>
        <taxon>Pseudomonadota</taxon>
        <taxon>Gammaproteobacteria</taxon>
        <taxon>Chromatiales</taxon>
        <taxon>Chromatiaceae</taxon>
        <taxon>Thiodictyon</taxon>
    </lineage>
</organism>
<feature type="domain" description="Reverse transcriptase" evidence="2">
    <location>
        <begin position="1"/>
        <end position="266"/>
    </location>
</feature>